<dbReference type="InterPro" id="IPR000424">
    <property type="entry name" value="Primosome_PriB/ssb"/>
</dbReference>
<dbReference type="AlphaFoldDB" id="A0A841GIS2"/>
<evidence type="ECO:0000256" key="2">
    <source>
        <dbReference type="PIRNR" id="PIRNR002070"/>
    </source>
</evidence>
<dbReference type="Gene3D" id="2.40.50.140">
    <property type="entry name" value="Nucleic acid-binding proteins"/>
    <property type="match status" value="1"/>
</dbReference>
<reference evidence="3 4" key="1">
    <citation type="submission" date="2020-08" db="EMBL/GenBank/DDBJ databases">
        <title>Genomic Encyclopedia of Type Strains, Phase IV (KMG-IV): sequencing the most valuable type-strain genomes for metagenomic binning, comparative biology and taxonomic classification.</title>
        <authorList>
            <person name="Goeker M."/>
        </authorList>
    </citation>
    <scope>NUCLEOTIDE SEQUENCE [LARGE SCALE GENOMIC DNA]</scope>
    <source>
        <strain evidence="3 4">DSM 13481</strain>
    </source>
</reference>
<dbReference type="PROSITE" id="PS50935">
    <property type="entry name" value="SSB"/>
    <property type="match status" value="1"/>
</dbReference>
<evidence type="ECO:0000313" key="3">
    <source>
        <dbReference type="EMBL" id="MBB6061905.1"/>
    </source>
</evidence>
<evidence type="ECO:0000313" key="4">
    <source>
        <dbReference type="Proteomes" id="UP000555828"/>
    </source>
</evidence>
<proteinExistence type="predicted"/>
<dbReference type="Proteomes" id="UP000555828">
    <property type="component" value="Unassembled WGS sequence"/>
</dbReference>
<dbReference type="InterPro" id="IPR011344">
    <property type="entry name" value="ssDNA-bd"/>
</dbReference>
<dbReference type="GO" id="GO:0003697">
    <property type="term" value="F:single-stranded DNA binding"/>
    <property type="evidence" value="ECO:0007669"/>
    <property type="project" value="InterPro"/>
</dbReference>
<dbReference type="InterPro" id="IPR012340">
    <property type="entry name" value="NA-bd_OB-fold"/>
</dbReference>
<sequence length="108" mass="12381">MPSYAQITILGHVGSIVSNYTKTGKKITNFTVAVNRKRGNNEETDWFNVKTTMEWVDKGIEKGDLVMVIGEPQSRLYNGKTYWDIWANTIKQLTKKQKEEELVDAPPF</sequence>
<gene>
    <name evidence="3" type="ORF">HNP65_000327</name>
</gene>
<dbReference type="EMBL" id="JACHEX010000001">
    <property type="protein sequence ID" value="MBB6061905.1"/>
    <property type="molecule type" value="Genomic_DNA"/>
</dbReference>
<dbReference type="Pfam" id="PF00436">
    <property type="entry name" value="SSB"/>
    <property type="match status" value="1"/>
</dbReference>
<name>A0A841GIS2_9BACT</name>
<dbReference type="PIRSF" id="PIRSF002070">
    <property type="entry name" value="SSB"/>
    <property type="match status" value="1"/>
</dbReference>
<accession>A0A841GIS2</accession>
<evidence type="ECO:0000256" key="1">
    <source>
        <dbReference type="ARBA" id="ARBA00023125"/>
    </source>
</evidence>
<keyword evidence="1 2" id="KW-0238">DNA-binding</keyword>
<comment type="caution">
    <text evidence="3">The sequence shown here is derived from an EMBL/GenBank/DDBJ whole genome shotgun (WGS) entry which is preliminary data.</text>
</comment>
<protein>
    <recommendedName>
        <fullName evidence="2">Single-stranded DNA-binding protein</fullName>
    </recommendedName>
</protein>
<dbReference type="GO" id="GO:0006260">
    <property type="term" value="P:DNA replication"/>
    <property type="evidence" value="ECO:0007669"/>
    <property type="project" value="InterPro"/>
</dbReference>
<keyword evidence="4" id="KW-1185">Reference proteome</keyword>
<dbReference type="SUPFAM" id="SSF50249">
    <property type="entry name" value="Nucleic acid-binding proteins"/>
    <property type="match status" value="1"/>
</dbReference>
<organism evidence="3 4">
    <name type="scientific">Thermosipho japonicus</name>
    <dbReference type="NCBI Taxonomy" id="90323"/>
    <lineage>
        <taxon>Bacteria</taxon>
        <taxon>Thermotogati</taxon>
        <taxon>Thermotogota</taxon>
        <taxon>Thermotogae</taxon>
        <taxon>Thermotogales</taxon>
        <taxon>Fervidobacteriaceae</taxon>
        <taxon>Thermosipho</taxon>
    </lineage>
</organism>
<dbReference type="RefSeq" id="WP_184618653.1">
    <property type="nucleotide sequence ID" value="NZ_JACHEX010000001.1"/>
</dbReference>
<dbReference type="CDD" id="cd04496">
    <property type="entry name" value="SSB_OBF"/>
    <property type="match status" value="1"/>
</dbReference>